<name>A0AAT9FPJ9_9BACT</name>
<evidence type="ECO:0000313" key="3">
    <source>
        <dbReference type="EMBL" id="BDS08062.1"/>
    </source>
</evidence>
<keyword evidence="2" id="KW-0732">Signal</keyword>
<protein>
    <submittedName>
        <fullName evidence="3">Uncharacterized protein</fullName>
    </submittedName>
</protein>
<organism evidence="3">
    <name type="scientific">Oceaniferula spumae</name>
    <dbReference type="NCBI Taxonomy" id="2979115"/>
    <lineage>
        <taxon>Bacteria</taxon>
        <taxon>Pseudomonadati</taxon>
        <taxon>Verrucomicrobiota</taxon>
        <taxon>Verrucomicrobiia</taxon>
        <taxon>Verrucomicrobiales</taxon>
        <taxon>Verrucomicrobiaceae</taxon>
        <taxon>Oceaniferula</taxon>
    </lineage>
</organism>
<sequence length="241" mass="26579">MKNSRMSKWTALVMTAVMVGGLHAEEQPDKADKEPAAVQPNKPPSNLLELLQKRRRKADMIQAMNNSKQLFLLMVEFDDDYGSFPSDTTADSDKDLKGYKGKYSNDYLGQFFAGGYVQSEEIFFAKGGSTTDKKPDNDFTTKAKTLEAGECGFAYIKGQSTSDRFGRALLCAPMIGKGLKFDPRPYNGRAIVLRIDGSVTTYPIDKNGDAILPSGKKLFDGGKDSPWGEKGFDAKNLVFPR</sequence>
<reference evidence="3" key="1">
    <citation type="submission" date="2024-07" db="EMBL/GenBank/DDBJ databases">
        <title>Complete genome sequence of Verrucomicrobiaceae bacterium NT6N.</title>
        <authorList>
            <person name="Huang C."/>
            <person name="Takami H."/>
            <person name="Hamasaki K."/>
        </authorList>
    </citation>
    <scope>NUCLEOTIDE SEQUENCE</scope>
    <source>
        <strain evidence="3">NT6N</strain>
    </source>
</reference>
<feature type="region of interest" description="Disordered" evidence="1">
    <location>
        <begin position="25"/>
        <end position="44"/>
    </location>
</feature>
<dbReference type="KEGG" id="osu:NT6N_31020"/>
<accession>A0AAT9FPJ9</accession>
<gene>
    <name evidence="3" type="ORF">NT6N_31020</name>
</gene>
<feature type="compositionally biased region" description="Basic and acidic residues" evidence="1">
    <location>
        <begin position="25"/>
        <end position="35"/>
    </location>
</feature>
<evidence type="ECO:0000256" key="1">
    <source>
        <dbReference type="SAM" id="MobiDB-lite"/>
    </source>
</evidence>
<dbReference type="EMBL" id="AP026866">
    <property type="protein sequence ID" value="BDS08062.1"/>
    <property type="molecule type" value="Genomic_DNA"/>
</dbReference>
<dbReference type="AlphaFoldDB" id="A0AAT9FPJ9"/>
<feature type="signal peptide" evidence="2">
    <location>
        <begin position="1"/>
        <end position="24"/>
    </location>
</feature>
<feature type="chain" id="PRO_5043983689" evidence="2">
    <location>
        <begin position="25"/>
        <end position="241"/>
    </location>
</feature>
<evidence type="ECO:0000256" key="2">
    <source>
        <dbReference type="SAM" id="SignalP"/>
    </source>
</evidence>
<proteinExistence type="predicted"/>